<dbReference type="AlphaFoldDB" id="C5LBY5"/>
<dbReference type="GeneID" id="9041992"/>
<feature type="region of interest" description="Disordered" evidence="1">
    <location>
        <begin position="1"/>
        <end position="36"/>
    </location>
</feature>
<dbReference type="RefSeq" id="XP_002773652.1">
    <property type="nucleotide sequence ID" value="XM_002773606.1"/>
</dbReference>
<dbReference type="InParanoid" id="C5LBY5"/>
<dbReference type="Proteomes" id="UP000007800">
    <property type="component" value="Unassembled WGS sequence"/>
</dbReference>
<proteinExistence type="predicted"/>
<dbReference type="OMA" id="NMYSPPA"/>
<evidence type="ECO:0000256" key="1">
    <source>
        <dbReference type="SAM" id="MobiDB-lite"/>
    </source>
</evidence>
<protein>
    <submittedName>
        <fullName evidence="2">Uncharacterized protein</fullName>
    </submittedName>
</protein>
<evidence type="ECO:0000313" key="3">
    <source>
        <dbReference type="Proteomes" id="UP000007800"/>
    </source>
</evidence>
<feature type="region of interest" description="Disordered" evidence="1">
    <location>
        <begin position="74"/>
        <end position="106"/>
    </location>
</feature>
<sequence>MTKAESDPHVSSSKRSVSSTATAADVAPLTKLYDLQKKRQLVRGNRRMAPTASYYPASEYGRGSSCSVMGYPQSMTPQGSAVTSSRSSYAPVLTPSPTSRSELPNMYSPPAYPGPVVLPRVGVPLPPPEISGRYYYSRGEEFVATPPPLCVKSSSSSSSPFLKSVSVPLLDLGPAGDEIFDEPTPARVRQSVGHKCLSRRREW</sequence>
<dbReference type="EMBL" id="GG680918">
    <property type="protein sequence ID" value="EER05468.1"/>
    <property type="molecule type" value="Genomic_DNA"/>
</dbReference>
<keyword evidence="3" id="KW-1185">Reference proteome</keyword>
<gene>
    <name evidence="2" type="ORF">Pmar_PMAR011490</name>
</gene>
<organism evidence="3">
    <name type="scientific">Perkinsus marinus (strain ATCC 50983 / TXsc)</name>
    <dbReference type="NCBI Taxonomy" id="423536"/>
    <lineage>
        <taxon>Eukaryota</taxon>
        <taxon>Sar</taxon>
        <taxon>Alveolata</taxon>
        <taxon>Perkinsozoa</taxon>
        <taxon>Perkinsea</taxon>
        <taxon>Perkinsida</taxon>
        <taxon>Perkinsidae</taxon>
        <taxon>Perkinsus</taxon>
    </lineage>
</organism>
<reference evidence="2 3" key="1">
    <citation type="submission" date="2008-07" db="EMBL/GenBank/DDBJ databases">
        <authorList>
            <person name="El-Sayed N."/>
            <person name="Caler E."/>
            <person name="Inman J."/>
            <person name="Amedeo P."/>
            <person name="Hass B."/>
            <person name="Wortman J."/>
        </authorList>
    </citation>
    <scope>NUCLEOTIDE SEQUENCE [LARGE SCALE GENOMIC DNA]</scope>
    <source>
        <strain evidence="3">ATCC 50983 / TXsc</strain>
    </source>
</reference>
<feature type="compositionally biased region" description="Low complexity" evidence="1">
    <location>
        <begin position="10"/>
        <end position="27"/>
    </location>
</feature>
<accession>C5LBY5</accession>
<name>C5LBY5_PERM5</name>
<feature type="compositionally biased region" description="Polar residues" evidence="1">
    <location>
        <begin position="74"/>
        <end position="88"/>
    </location>
</feature>
<dbReference type="OrthoDB" id="10587105at2759"/>
<evidence type="ECO:0000313" key="2">
    <source>
        <dbReference type="EMBL" id="EER05468.1"/>
    </source>
</evidence>